<keyword evidence="8" id="KW-1185">Reference proteome</keyword>
<gene>
    <name evidence="5" type="ORF">TUM18999_28030</name>
    <name evidence="6" type="ORF">TUM20286_17810</name>
</gene>
<dbReference type="InterPro" id="IPR036390">
    <property type="entry name" value="WH_DNA-bd_sf"/>
</dbReference>
<keyword evidence="2" id="KW-0238">DNA-binding</keyword>
<organism evidence="5 7">
    <name type="scientific">Pseudomonas tohonis</name>
    <dbReference type="NCBI Taxonomy" id="2725477"/>
    <lineage>
        <taxon>Bacteria</taxon>
        <taxon>Pseudomonadati</taxon>
        <taxon>Pseudomonadota</taxon>
        <taxon>Gammaproteobacteria</taxon>
        <taxon>Pseudomonadales</taxon>
        <taxon>Pseudomonadaceae</taxon>
        <taxon>Pseudomonas</taxon>
    </lineage>
</organism>
<keyword evidence="1" id="KW-0805">Transcription regulation</keyword>
<reference evidence="5 7" key="1">
    <citation type="submission" date="2020-05" db="EMBL/GenBank/DDBJ databases">
        <title>Characterization of novel class B3 metallo-beta-lactamase from novel Pseudomonas species.</title>
        <authorList>
            <person name="Yamada K."/>
            <person name="Aoki K."/>
            <person name="Ishii Y."/>
        </authorList>
    </citation>
    <scope>NUCLEOTIDE SEQUENCE [LARGE SCALE GENOMIC DNA]</scope>
    <source>
        <strain evidence="5 7">TUM18999</strain>
        <strain evidence="6 8">TUM20286</strain>
    </source>
</reference>
<dbReference type="InterPro" id="IPR050679">
    <property type="entry name" value="Bact_HTH_transcr_reg"/>
</dbReference>
<dbReference type="SUPFAM" id="SSF46785">
    <property type="entry name" value="Winged helix' DNA-binding domain"/>
    <property type="match status" value="1"/>
</dbReference>
<dbReference type="Pfam" id="PF07702">
    <property type="entry name" value="UTRA"/>
    <property type="match status" value="1"/>
</dbReference>
<evidence type="ECO:0000259" key="4">
    <source>
        <dbReference type="PROSITE" id="PS50949"/>
    </source>
</evidence>
<keyword evidence="3" id="KW-0804">Transcription</keyword>
<dbReference type="GO" id="GO:0003677">
    <property type="term" value="F:DNA binding"/>
    <property type="evidence" value="ECO:0007669"/>
    <property type="project" value="UniProtKB-KW"/>
</dbReference>
<dbReference type="AlphaFoldDB" id="A0A6J4E4B5"/>
<dbReference type="InterPro" id="IPR036388">
    <property type="entry name" value="WH-like_DNA-bd_sf"/>
</dbReference>
<accession>A0A6J4E4B5</accession>
<dbReference type="CDD" id="cd07377">
    <property type="entry name" value="WHTH_GntR"/>
    <property type="match status" value="1"/>
</dbReference>
<dbReference type="PANTHER" id="PTHR44846">
    <property type="entry name" value="MANNOSYL-D-GLYCERATE TRANSPORT/METABOLISM SYSTEM REPRESSOR MNGR-RELATED"/>
    <property type="match status" value="1"/>
</dbReference>
<protein>
    <submittedName>
        <fullName evidence="5">Transcriptional regulator</fullName>
    </submittedName>
</protein>
<dbReference type="Proteomes" id="UP000509383">
    <property type="component" value="Chromosome"/>
</dbReference>
<dbReference type="InterPro" id="IPR028978">
    <property type="entry name" value="Chorismate_lyase_/UTRA_dom_sf"/>
</dbReference>
<evidence type="ECO:0000313" key="7">
    <source>
        <dbReference type="Proteomes" id="UP000509383"/>
    </source>
</evidence>
<dbReference type="EMBL" id="BQKM01000003">
    <property type="protein sequence ID" value="GJN52029.1"/>
    <property type="molecule type" value="Genomic_DNA"/>
</dbReference>
<sequence>MNGALLNPSRPSFVAESLPQGGWRASVPHYLRIRDQLVTDLAEGVLPSDSKLPAERELAERFGCTRVTLRQALQLLETDGLIYRQNRRGWYVSPPRIRYDPTGIIGFMEYVAAQGRVPRTECLHAERRPAGAWLAKRMGLEHPEEPVFYLQRRRWVDQRPVLLECNVLLVDWCPELLTTDLNTSLTRLLRERFGRVQSRSELLMHPETMNDVQAELLQVSPGSGSFYLERLSYGEHGQSVEFDQEFWRPDSLAVVLGTQHPEAVRRP</sequence>
<evidence type="ECO:0000313" key="5">
    <source>
        <dbReference type="EMBL" id="BCG24612.1"/>
    </source>
</evidence>
<dbReference type="InterPro" id="IPR000524">
    <property type="entry name" value="Tscrpt_reg_HTH_GntR"/>
</dbReference>
<evidence type="ECO:0000256" key="2">
    <source>
        <dbReference type="ARBA" id="ARBA00023125"/>
    </source>
</evidence>
<dbReference type="GO" id="GO:0045892">
    <property type="term" value="P:negative regulation of DNA-templated transcription"/>
    <property type="evidence" value="ECO:0007669"/>
    <property type="project" value="TreeGrafter"/>
</dbReference>
<evidence type="ECO:0000313" key="8">
    <source>
        <dbReference type="Proteomes" id="UP001054892"/>
    </source>
</evidence>
<proteinExistence type="predicted"/>
<dbReference type="PRINTS" id="PR00035">
    <property type="entry name" value="HTHGNTR"/>
</dbReference>
<name>A0A6J4E4B5_9PSED</name>
<feature type="domain" description="HTH gntR-type" evidence="4">
    <location>
        <begin position="27"/>
        <end position="95"/>
    </location>
</feature>
<dbReference type="Gene3D" id="3.40.1410.10">
    <property type="entry name" value="Chorismate lyase-like"/>
    <property type="match status" value="1"/>
</dbReference>
<dbReference type="Pfam" id="PF00392">
    <property type="entry name" value="GntR"/>
    <property type="match status" value="1"/>
</dbReference>
<dbReference type="SMART" id="SM00345">
    <property type="entry name" value="HTH_GNTR"/>
    <property type="match status" value="1"/>
</dbReference>
<dbReference type="KEGG" id="ptw:TUM18999_28030"/>
<dbReference type="PROSITE" id="PS50949">
    <property type="entry name" value="HTH_GNTR"/>
    <property type="match status" value="1"/>
</dbReference>
<dbReference type="GO" id="GO:0003700">
    <property type="term" value="F:DNA-binding transcription factor activity"/>
    <property type="evidence" value="ECO:0007669"/>
    <property type="project" value="InterPro"/>
</dbReference>
<dbReference type="EMBL" id="AP023189">
    <property type="protein sequence ID" value="BCG24612.1"/>
    <property type="molecule type" value="Genomic_DNA"/>
</dbReference>
<evidence type="ECO:0000256" key="1">
    <source>
        <dbReference type="ARBA" id="ARBA00023015"/>
    </source>
</evidence>
<dbReference type="Gene3D" id="1.10.10.10">
    <property type="entry name" value="Winged helix-like DNA-binding domain superfamily/Winged helix DNA-binding domain"/>
    <property type="match status" value="1"/>
</dbReference>
<evidence type="ECO:0000256" key="3">
    <source>
        <dbReference type="ARBA" id="ARBA00023163"/>
    </source>
</evidence>
<dbReference type="PANTHER" id="PTHR44846:SF10">
    <property type="entry name" value="TRANSCRIPTIONAL REGULATOR-RELATED"/>
    <property type="match status" value="1"/>
</dbReference>
<dbReference type="SMART" id="SM00866">
    <property type="entry name" value="UTRA"/>
    <property type="match status" value="1"/>
</dbReference>
<dbReference type="InterPro" id="IPR011663">
    <property type="entry name" value="UTRA"/>
</dbReference>
<dbReference type="Proteomes" id="UP001054892">
    <property type="component" value="Unassembled WGS sequence"/>
</dbReference>
<evidence type="ECO:0000313" key="6">
    <source>
        <dbReference type="EMBL" id="GJN52029.1"/>
    </source>
</evidence>
<dbReference type="SUPFAM" id="SSF64288">
    <property type="entry name" value="Chorismate lyase-like"/>
    <property type="match status" value="1"/>
</dbReference>